<gene>
    <name evidence="1" type="ordered locus">ETAE_1632</name>
</gene>
<sequence>MKTLPLGLCLLTLRRRRGALGFGLQLTHLSLQLPHRQRQLLLLHLLLLGGRLLLLWRHLIG</sequence>
<accession>A0AAU8P716</accession>
<evidence type="ECO:0000313" key="1">
    <source>
        <dbReference type="EMBL" id="ACY84473.1"/>
    </source>
</evidence>
<reference evidence="1 2" key="1">
    <citation type="journal article" date="2009" name="PLoS ONE">
        <title>Genome sequence of the versatile fish pathogen Edwardsiella tarda provides insights into its adaptation to broad host ranges and intracellular niches.</title>
        <authorList>
            <person name="Wang Q."/>
            <person name="Yang M."/>
            <person name="Xiao J."/>
            <person name="Wu H."/>
            <person name="Wang X."/>
            <person name="Lv Y."/>
            <person name="Xu L."/>
            <person name="Zheng H."/>
            <person name="Wang S."/>
            <person name="Zhao G."/>
            <person name="Liu Q."/>
            <person name="Zhang Y."/>
        </authorList>
    </citation>
    <scope>NUCLEOTIDE SEQUENCE [LARGE SCALE GENOMIC DNA]</scope>
    <source>
        <strain evidence="2">EIB202 / CCTCC M208068</strain>
    </source>
</reference>
<protein>
    <submittedName>
        <fullName evidence="1">Uncharacterized protein</fullName>
    </submittedName>
</protein>
<keyword evidence="2" id="KW-1185">Reference proteome</keyword>
<organism evidence="1 2">
    <name type="scientific">Edwardsiella piscicida</name>
    <dbReference type="NCBI Taxonomy" id="1263550"/>
    <lineage>
        <taxon>Bacteria</taxon>
        <taxon>Pseudomonadati</taxon>
        <taxon>Pseudomonadota</taxon>
        <taxon>Gammaproteobacteria</taxon>
        <taxon>Enterobacterales</taxon>
        <taxon>Hafniaceae</taxon>
        <taxon>Edwardsiella</taxon>
    </lineage>
</organism>
<dbReference type="KEGG" id="etr:ETAE_1632"/>
<dbReference type="Proteomes" id="UP000002634">
    <property type="component" value="Chromosome"/>
</dbReference>
<dbReference type="AlphaFoldDB" id="A0AAU8P716"/>
<proteinExistence type="predicted"/>
<dbReference type="RefSeq" id="WP_012848478.1">
    <property type="nucleotide sequence ID" value="NC_013508.1"/>
</dbReference>
<dbReference type="EMBL" id="CP001135">
    <property type="protein sequence ID" value="ACY84473.1"/>
    <property type="molecule type" value="Genomic_DNA"/>
</dbReference>
<name>A0AAU8P716_EDWPI</name>
<evidence type="ECO:0000313" key="2">
    <source>
        <dbReference type="Proteomes" id="UP000002634"/>
    </source>
</evidence>
<dbReference type="GeneID" id="99805252"/>